<evidence type="ECO:0000256" key="5">
    <source>
        <dbReference type="ARBA" id="ARBA00010122"/>
    </source>
</evidence>
<feature type="binding site" evidence="13">
    <location>
        <position position="117"/>
    </location>
    <ligand>
        <name>substrate</name>
    </ligand>
</feature>
<dbReference type="InterPro" id="IPR002912">
    <property type="entry name" value="ACT_dom"/>
</dbReference>
<evidence type="ECO:0000256" key="12">
    <source>
        <dbReference type="ARBA" id="ARBA00047872"/>
    </source>
</evidence>
<comment type="caution">
    <text evidence="17">The sequence shown here is derived from an EMBL/GenBank/DDBJ whole genome shotgun (WGS) entry which is preliminary data.</text>
</comment>
<dbReference type="InterPro" id="IPR036393">
    <property type="entry name" value="AceGlu_kinase-like_sf"/>
</dbReference>
<dbReference type="GO" id="GO:0019877">
    <property type="term" value="P:diaminopimelate biosynthetic process"/>
    <property type="evidence" value="ECO:0007669"/>
    <property type="project" value="UniProtKB-KW"/>
</dbReference>
<dbReference type="PROSITE" id="PS00324">
    <property type="entry name" value="ASPARTOKINASE"/>
    <property type="match status" value="1"/>
</dbReference>
<evidence type="ECO:0000313" key="18">
    <source>
        <dbReference type="Proteomes" id="UP000032250"/>
    </source>
</evidence>
<evidence type="ECO:0000256" key="7">
    <source>
        <dbReference type="ARBA" id="ARBA00022741"/>
    </source>
</evidence>
<dbReference type="CDD" id="cd04916">
    <property type="entry name" value="ACT_AKiii-YclM-BS_2"/>
    <property type="match status" value="1"/>
</dbReference>
<keyword evidence="6 14" id="KW-0808">Transferase</keyword>
<dbReference type="UniPathway" id="UPA00051">
    <property type="reaction ID" value="UER00462"/>
</dbReference>
<name>A0A0D1BTH7_CLOBO</name>
<keyword evidence="9 13" id="KW-0067">ATP-binding</keyword>
<dbReference type="Pfam" id="PF00696">
    <property type="entry name" value="AA_kinase"/>
    <property type="match status" value="1"/>
</dbReference>
<dbReference type="UniPathway" id="UPA00050">
    <property type="reaction ID" value="UER00461"/>
</dbReference>
<feature type="binding site" evidence="13">
    <location>
        <begin position="208"/>
        <end position="209"/>
    </location>
    <ligand>
        <name>ATP</name>
        <dbReference type="ChEBI" id="CHEBI:30616"/>
    </ligand>
</feature>
<dbReference type="InterPro" id="IPR001341">
    <property type="entry name" value="Asp_kinase"/>
</dbReference>
<dbReference type="GO" id="GO:0009088">
    <property type="term" value="P:threonine biosynthetic process"/>
    <property type="evidence" value="ECO:0007669"/>
    <property type="project" value="UniProtKB-UniPathway"/>
</dbReference>
<dbReference type="PANTHER" id="PTHR21499:SF67">
    <property type="entry name" value="ASPARTOKINASE 3"/>
    <property type="match status" value="1"/>
</dbReference>
<dbReference type="SUPFAM" id="SSF55021">
    <property type="entry name" value="ACT-like"/>
    <property type="match status" value="2"/>
</dbReference>
<dbReference type="Gene3D" id="3.30.2130.10">
    <property type="entry name" value="VC0802-like"/>
    <property type="match status" value="1"/>
</dbReference>
<dbReference type="InterPro" id="IPR045865">
    <property type="entry name" value="ACT-like_dom_sf"/>
</dbReference>
<dbReference type="PROSITE" id="PS51671">
    <property type="entry name" value="ACT"/>
    <property type="match status" value="1"/>
</dbReference>
<proteinExistence type="inferred from homology"/>
<keyword evidence="15" id="KW-0028">Amino-acid biosynthesis</keyword>
<comment type="pathway">
    <text evidence="2 15">Amino-acid biosynthesis; L-lysine biosynthesis via DAP pathway; (S)-tetrahydrodipicolinate from L-aspartate: step 1/4.</text>
</comment>
<dbReference type="Proteomes" id="UP000032250">
    <property type="component" value="Unassembled WGS sequence"/>
</dbReference>
<keyword evidence="11" id="KW-0457">Lysine biosynthesis</keyword>
<feature type="binding site" evidence="13">
    <location>
        <begin position="244"/>
        <end position="245"/>
    </location>
    <ligand>
        <name>ATP</name>
        <dbReference type="ChEBI" id="CHEBI:30616"/>
    </ligand>
</feature>
<evidence type="ECO:0000256" key="3">
    <source>
        <dbReference type="ARBA" id="ARBA00004986"/>
    </source>
</evidence>
<comment type="pathway">
    <text evidence="4 15">Amino-acid biosynthesis; L-threonine biosynthesis; L-threonine from L-aspartate: step 1/5.</text>
</comment>
<dbReference type="InterPro" id="IPR001048">
    <property type="entry name" value="Asp/Glu/Uridylate_kinase"/>
</dbReference>
<dbReference type="AlphaFoldDB" id="A0A0D1BTH7"/>
<dbReference type="PANTHER" id="PTHR21499">
    <property type="entry name" value="ASPARTATE KINASE"/>
    <property type="match status" value="1"/>
</dbReference>
<dbReference type="GO" id="GO:0009090">
    <property type="term" value="P:homoserine biosynthetic process"/>
    <property type="evidence" value="ECO:0007669"/>
    <property type="project" value="TreeGrafter"/>
</dbReference>
<evidence type="ECO:0000256" key="6">
    <source>
        <dbReference type="ARBA" id="ARBA00022679"/>
    </source>
</evidence>
<evidence type="ECO:0000259" key="16">
    <source>
        <dbReference type="PROSITE" id="PS51671"/>
    </source>
</evidence>
<feature type="domain" description="ACT" evidence="16">
    <location>
        <begin position="379"/>
        <end position="439"/>
    </location>
</feature>
<comment type="similarity">
    <text evidence="5 14">Belongs to the aspartokinase family.</text>
</comment>
<evidence type="ECO:0000256" key="10">
    <source>
        <dbReference type="ARBA" id="ARBA00022915"/>
    </source>
</evidence>
<evidence type="ECO:0000256" key="13">
    <source>
        <dbReference type="PIRSR" id="PIRSR000726-1"/>
    </source>
</evidence>
<dbReference type="GO" id="GO:0005829">
    <property type="term" value="C:cytosol"/>
    <property type="evidence" value="ECO:0007669"/>
    <property type="project" value="TreeGrafter"/>
</dbReference>
<evidence type="ECO:0000256" key="14">
    <source>
        <dbReference type="RuleBase" id="RU003448"/>
    </source>
</evidence>
<evidence type="ECO:0000256" key="4">
    <source>
        <dbReference type="ARBA" id="ARBA00005139"/>
    </source>
</evidence>
<dbReference type="UniPathway" id="UPA00034">
    <property type="reaction ID" value="UER00015"/>
</dbReference>
<dbReference type="InterPro" id="IPR054352">
    <property type="entry name" value="ACT_Aspartokinase"/>
</dbReference>
<dbReference type="OrthoDB" id="9799110at2"/>
<accession>A0A0D1BTH7</accession>
<dbReference type="CDD" id="cd04911">
    <property type="entry name" value="ACT_AKiii-YclM-BS_1"/>
    <property type="match status" value="1"/>
</dbReference>
<dbReference type="HOGENOM" id="CLU_009116_6_2_9"/>
<dbReference type="InterPro" id="IPR005260">
    <property type="entry name" value="Asp_kin_monofn"/>
</dbReference>
<organism evidence="17 18">
    <name type="scientific">Clostridium botulinum B2 450</name>
    <dbReference type="NCBI Taxonomy" id="1379739"/>
    <lineage>
        <taxon>Bacteria</taxon>
        <taxon>Bacillati</taxon>
        <taxon>Bacillota</taxon>
        <taxon>Clostridia</taxon>
        <taxon>Eubacteriales</taxon>
        <taxon>Clostridiaceae</taxon>
        <taxon>Clostridium</taxon>
    </lineage>
</organism>
<dbReference type="GO" id="GO:0005524">
    <property type="term" value="F:ATP binding"/>
    <property type="evidence" value="ECO:0007669"/>
    <property type="project" value="UniProtKB-KW"/>
</dbReference>
<dbReference type="EMBL" id="JXSU01000007">
    <property type="protein sequence ID" value="KIS23655.1"/>
    <property type="molecule type" value="Genomic_DNA"/>
</dbReference>
<evidence type="ECO:0000256" key="15">
    <source>
        <dbReference type="RuleBase" id="RU004249"/>
    </source>
</evidence>
<evidence type="ECO:0000256" key="1">
    <source>
        <dbReference type="ARBA" id="ARBA00003121"/>
    </source>
</evidence>
<evidence type="ECO:0000313" key="17">
    <source>
        <dbReference type="EMBL" id="KIS23655.1"/>
    </source>
</evidence>
<evidence type="ECO:0000256" key="8">
    <source>
        <dbReference type="ARBA" id="ARBA00022777"/>
    </source>
</evidence>
<dbReference type="Gene3D" id="3.40.1160.10">
    <property type="entry name" value="Acetylglutamate kinase-like"/>
    <property type="match status" value="1"/>
</dbReference>
<comment type="function">
    <text evidence="1">Catalyzes the phosphorylation of the beta-carboxyl group of aspartic acid with ATP to yield 4-phospho-L-aspartate, which is involved in the branched biosynthetic pathway leading to the biosynthesis of amino acids threonine, isoleucine and methionine.</text>
</comment>
<dbReference type="FunFam" id="3.30.2130.10:FF:000001">
    <property type="entry name" value="Bifunctional aspartokinase/homoserine dehydrogenase"/>
    <property type="match status" value="1"/>
</dbReference>
<dbReference type="EC" id="2.7.2.4" evidence="14"/>
<dbReference type="NCBIfam" id="NF006540">
    <property type="entry name" value="PRK09034.1"/>
    <property type="match status" value="1"/>
</dbReference>
<protein>
    <recommendedName>
        <fullName evidence="14">Aspartokinase</fullName>
        <ecNumber evidence="14">2.7.2.4</ecNumber>
    </recommendedName>
</protein>
<evidence type="ECO:0000256" key="11">
    <source>
        <dbReference type="ARBA" id="ARBA00023154"/>
    </source>
</evidence>
<sequence>MEKVVVAKFGGSSLSNSEQFRKVKNIVYDNENRKYIVPSAPGKRFKKDYKITDLLYLCHAHRESGISFDDVFIHIEERYLNLAKKLQVKVDIKNKLEEIKGEIEAGASRDFAASRGEYLNGLILADYFNYEFIDAADIIHFKKYGSLDLEKTEKAIKEKIKNVKKAVIPGFYGSLPNGTIKTFSRGGSDVTGAIVARAVDACLYENWTDVSGFLVADPNIIDNPKPIEIISYKELRELSYMGAKVLHEESIFPVRDVKIPINIKNTNKPEDKGTLIVDDDKALNYTGSITGIAGKKGFTVIAIHKMLMNSELGFCRKLLSILEENGVAFENIPSGIDSVSLVIEDSQLGNKLDIILEEIKRQCNPDSLEVHVNMALIATVGNGMNRTKGISAKIFKGLLEADVNIRMINQGSSEINIIVGVENDDFEKAVRGIYKAFIN</sequence>
<dbReference type="SUPFAM" id="SSF53633">
    <property type="entry name" value="Carbamate kinase-like"/>
    <property type="match status" value="1"/>
</dbReference>
<keyword evidence="7 13" id="KW-0547">Nucleotide-binding</keyword>
<comment type="catalytic activity">
    <reaction evidence="12 14">
        <text>L-aspartate + ATP = 4-phospho-L-aspartate + ADP</text>
        <dbReference type="Rhea" id="RHEA:23776"/>
        <dbReference type="ChEBI" id="CHEBI:29991"/>
        <dbReference type="ChEBI" id="CHEBI:30616"/>
        <dbReference type="ChEBI" id="CHEBI:57535"/>
        <dbReference type="ChEBI" id="CHEBI:456216"/>
        <dbReference type="EC" id="2.7.2.4"/>
    </reaction>
</comment>
<dbReference type="GO" id="GO:0004072">
    <property type="term" value="F:aspartate kinase activity"/>
    <property type="evidence" value="ECO:0007669"/>
    <property type="project" value="UniProtKB-EC"/>
</dbReference>
<keyword evidence="10" id="KW-0220">Diaminopimelate biosynthesis</keyword>
<dbReference type="RefSeq" id="WP_043031886.1">
    <property type="nucleotide sequence ID" value="NZ_JXSU01000007.1"/>
</dbReference>
<reference evidence="17 18" key="1">
    <citation type="submission" date="2014-06" db="EMBL/GenBank/DDBJ databases">
        <title>Genome characterization of distinct group I Clostridium botulinum lineages.</title>
        <authorList>
            <person name="Giordani F."/>
            <person name="Anselmo A."/>
            <person name="Fillo S."/>
            <person name="Palozzi A.M."/>
            <person name="Fortunato A."/>
            <person name="Gentile B."/>
            <person name="Ciammaruconi A."/>
            <person name="Anniballi F."/>
            <person name="De Medici D."/>
            <person name="Lista F."/>
        </authorList>
    </citation>
    <scope>NUCLEOTIDE SEQUENCE [LARGE SCALE GENOMIC DNA]</scope>
    <source>
        <strain evidence="17 18">B2 450</strain>
    </source>
</reference>
<feature type="binding site" evidence="13">
    <location>
        <begin position="8"/>
        <end position="11"/>
    </location>
    <ligand>
        <name>ATP</name>
        <dbReference type="ChEBI" id="CHEBI:30616"/>
    </ligand>
</feature>
<gene>
    <name evidence="17" type="ORF">N495_08635</name>
</gene>
<dbReference type="InterPro" id="IPR018042">
    <property type="entry name" value="Aspartate_kinase_CS"/>
</dbReference>
<comment type="pathway">
    <text evidence="3 15">Amino-acid biosynthesis; L-methionine biosynthesis via de novo pathway; L-homoserine from L-aspartate: step 1/3.</text>
</comment>
<keyword evidence="8 14" id="KW-0418">Kinase</keyword>
<dbReference type="NCBIfam" id="TIGR00657">
    <property type="entry name" value="asp_kinases"/>
    <property type="match status" value="1"/>
</dbReference>
<dbReference type="GO" id="GO:0009089">
    <property type="term" value="P:lysine biosynthetic process via diaminopimelate"/>
    <property type="evidence" value="ECO:0007669"/>
    <property type="project" value="UniProtKB-UniPathway"/>
</dbReference>
<evidence type="ECO:0000256" key="2">
    <source>
        <dbReference type="ARBA" id="ARBA00004766"/>
    </source>
</evidence>
<dbReference type="Pfam" id="PF22468">
    <property type="entry name" value="ACT_9"/>
    <property type="match status" value="1"/>
</dbReference>
<dbReference type="PIRSF" id="PIRSF000726">
    <property type="entry name" value="Asp_kin"/>
    <property type="match status" value="1"/>
</dbReference>
<evidence type="ECO:0000256" key="9">
    <source>
        <dbReference type="ARBA" id="ARBA00022840"/>
    </source>
</evidence>
<feature type="binding site" evidence="13">
    <location>
        <position position="52"/>
    </location>
    <ligand>
        <name>substrate</name>
    </ligand>
</feature>
<dbReference type="PATRIC" id="fig|1379739.3.peg.2077"/>